<evidence type="ECO:0000313" key="9">
    <source>
        <dbReference type="Proteomes" id="UP000256829"/>
    </source>
</evidence>
<evidence type="ECO:0000313" key="8">
    <source>
        <dbReference type="EMBL" id="RDY67457.1"/>
    </source>
</evidence>
<proteinExistence type="predicted"/>
<evidence type="ECO:0000256" key="6">
    <source>
        <dbReference type="ARBA" id="ARBA00023049"/>
    </source>
</evidence>
<dbReference type="PANTHER" id="PTHR21666">
    <property type="entry name" value="PEPTIDASE-RELATED"/>
    <property type="match status" value="1"/>
</dbReference>
<comment type="caution">
    <text evidence="8">The sequence shown here is derived from an EMBL/GenBank/DDBJ whole genome shotgun (WGS) entry which is preliminary data.</text>
</comment>
<dbReference type="GO" id="GO:0006508">
    <property type="term" value="P:proteolysis"/>
    <property type="evidence" value="ECO:0007669"/>
    <property type="project" value="UniProtKB-KW"/>
</dbReference>
<keyword evidence="5" id="KW-0862">Zinc</keyword>
<comment type="cofactor">
    <cofactor evidence="1">
        <name>Zn(2+)</name>
        <dbReference type="ChEBI" id="CHEBI:29105"/>
    </cofactor>
</comment>
<dbReference type="Pfam" id="PF01551">
    <property type="entry name" value="Peptidase_M23"/>
    <property type="match status" value="1"/>
</dbReference>
<dbReference type="Gene3D" id="2.70.70.10">
    <property type="entry name" value="Glucose Permease (Domain IIA)"/>
    <property type="match status" value="1"/>
</dbReference>
<dbReference type="InterPro" id="IPR016047">
    <property type="entry name" value="M23ase_b-sheet_dom"/>
</dbReference>
<sequence>MSKAALLFLAIVLVGANVAIYHFGRERGAASSVDAAVTPSAAVITKAASPAPAPVRQPAATAPIAPATRDTRATSPVATAPIAAGEGALTIPVQGVTSAQLRDTFSEARSEGRVHEALDIMAPSGTPVLAVADGTVEKLFTSVPGGLTIYQFEPTGRYAYYYAHLDRYADGLQEKQAIRRGEVIGYVGSTGNADPSAPHLHFAIFELGPERQWWKGTAINPYPVFTRPQ</sequence>
<evidence type="ECO:0000256" key="3">
    <source>
        <dbReference type="ARBA" id="ARBA00022723"/>
    </source>
</evidence>
<dbReference type="PANTHER" id="PTHR21666:SF288">
    <property type="entry name" value="CELL DIVISION PROTEIN YTFB"/>
    <property type="match status" value="1"/>
</dbReference>
<keyword evidence="3" id="KW-0479">Metal-binding</keyword>
<dbReference type="SUPFAM" id="SSF51261">
    <property type="entry name" value="Duplicated hybrid motif"/>
    <property type="match status" value="1"/>
</dbReference>
<feature type="domain" description="M23ase beta-sheet core" evidence="7">
    <location>
        <begin position="114"/>
        <end position="219"/>
    </location>
</feature>
<dbReference type="InterPro" id="IPR050570">
    <property type="entry name" value="Cell_wall_metabolism_enzyme"/>
</dbReference>
<keyword evidence="2" id="KW-0645">Protease</keyword>
<gene>
    <name evidence="8" type="ORF">DX912_09295</name>
</gene>
<reference evidence="8 9" key="1">
    <citation type="submission" date="2018-08" db="EMBL/GenBank/DDBJ databases">
        <title>Lysobacter soli KCTC 22011, whole genome shotgun sequence.</title>
        <authorList>
            <person name="Zhang X."/>
            <person name="Feng G."/>
            <person name="Zhu H."/>
        </authorList>
    </citation>
    <scope>NUCLEOTIDE SEQUENCE [LARGE SCALE GENOMIC DNA]</scope>
    <source>
        <strain evidence="8 9">KCTC 22011</strain>
    </source>
</reference>
<keyword evidence="9" id="KW-1185">Reference proteome</keyword>
<dbReference type="EMBL" id="QTJR01000005">
    <property type="protein sequence ID" value="RDY67457.1"/>
    <property type="molecule type" value="Genomic_DNA"/>
</dbReference>
<evidence type="ECO:0000256" key="1">
    <source>
        <dbReference type="ARBA" id="ARBA00001947"/>
    </source>
</evidence>
<evidence type="ECO:0000256" key="2">
    <source>
        <dbReference type="ARBA" id="ARBA00022670"/>
    </source>
</evidence>
<evidence type="ECO:0000256" key="4">
    <source>
        <dbReference type="ARBA" id="ARBA00022801"/>
    </source>
</evidence>
<protein>
    <submittedName>
        <fullName evidence="8">M23 family peptidase</fullName>
    </submittedName>
</protein>
<accession>A0A3D8VDH4</accession>
<keyword evidence="4" id="KW-0378">Hydrolase</keyword>
<organism evidence="8 9">
    <name type="scientific">Lysobacter soli</name>
    <dbReference type="NCBI Taxonomy" id="453783"/>
    <lineage>
        <taxon>Bacteria</taxon>
        <taxon>Pseudomonadati</taxon>
        <taxon>Pseudomonadota</taxon>
        <taxon>Gammaproteobacteria</taxon>
        <taxon>Lysobacterales</taxon>
        <taxon>Lysobacteraceae</taxon>
        <taxon>Lysobacter</taxon>
    </lineage>
</organism>
<name>A0A3D8VDH4_9GAMM</name>
<keyword evidence="6" id="KW-0482">Metalloprotease</keyword>
<dbReference type="GO" id="GO:0046872">
    <property type="term" value="F:metal ion binding"/>
    <property type="evidence" value="ECO:0007669"/>
    <property type="project" value="UniProtKB-KW"/>
</dbReference>
<evidence type="ECO:0000256" key="5">
    <source>
        <dbReference type="ARBA" id="ARBA00022833"/>
    </source>
</evidence>
<dbReference type="GO" id="GO:0004222">
    <property type="term" value="F:metalloendopeptidase activity"/>
    <property type="evidence" value="ECO:0007669"/>
    <property type="project" value="TreeGrafter"/>
</dbReference>
<dbReference type="CDD" id="cd12797">
    <property type="entry name" value="M23_peptidase"/>
    <property type="match status" value="1"/>
</dbReference>
<dbReference type="AlphaFoldDB" id="A0A3D8VDH4"/>
<dbReference type="RefSeq" id="WP_115842224.1">
    <property type="nucleotide sequence ID" value="NZ_CP183976.1"/>
</dbReference>
<dbReference type="Proteomes" id="UP000256829">
    <property type="component" value="Unassembled WGS sequence"/>
</dbReference>
<dbReference type="InterPro" id="IPR011055">
    <property type="entry name" value="Dup_hybrid_motif"/>
</dbReference>
<evidence type="ECO:0000259" key="7">
    <source>
        <dbReference type="Pfam" id="PF01551"/>
    </source>
</evidence>